<sequence length="708" mass="81992">MKTVKSQSIVHPVIFIKILKDKRLVVIDSKTTVRFYDKDSLKVQSGFKVNIEHKYYKNNVVDYSYDGNYFATMSADAKESRLYNAQTKKAIARVTRHQGEVSCVGIDPLSRYMFSCGEDGKTFALDVKSGKIVFTLPHHADTINDVSCSKNGNWVAIASYDRKITLFNLVTMTPKEKLKAHSAPVMKLKFFGRNKLVSIDKNSKAIIWNIYSSKVIQRLEGIHDDVTQLAISSDDKFLFLSTKLGYILVYDLNTYELIAPRFIKITSPITSLAFDDEHNHLIIGTQDGFLMYYDIFEKVDTLKNLLMKQDIDAIEEEVKKNPILRYTDIYSLVSNLWENTLQKAKKAFQNGKKEQALLMLKNFMKIPSKNRVIQKLVSDYAEYDKFVQLAKNGKLALAYSLANQYPVYKESKIYKLLEDRWKKDLFQALKYALQPNQMERAKEVLAPYRGISNKTTFIQDVLTKGAIYKRFRTALGKKDFKLASALVQQNPFLKEFPEYDSMIKYADTLYMKIQKLIYEGENIAAMKLMHLLSTFTDFKDEVELMLKEIQNKQKFYDAVERGDYQTAYNMMAEYEELQETKAGEKLQNEWDADLIKANNFAAVGDVNGVKNILHKYFDISSKITALATIFAWTYINQLETAIREKRDRKEIENGIKNYILNFGVDDQIEILFEIFKKRYKDTKLDIEQLKKGSLSMWRPSMIVKSILD</sequence>
<reference evidence="3 4" key="1">
    <citation type="submission" date="2019-06" db="EMBL/GenBank/DDBJ databases">
        <title>Sulfurimonas gotlandica sp. nov., a chemoautotrophic and psychrotolerant epsilonproteobacterium isolated from a pelagic redoxcline, and an emended description of the genus Sulfurimonas.</title>
        <authorList>
            <person name="Wang S."/>
            <person name="Jiang L."/>
            <person name="Shao Z."/>
        </authorList>
    </citation>
    <scope>NUCLEOTIDE SEQUENCE [LARGE SCALE GENOMIC DNA]</scope>
    <source>
        <strain evidence="3 4">S2-6</strain>
    </source>
</reference>
<dbReference type="AlphaFoldDB" id="A0A7M1B2E3"/>
<name>A0A7M1B2E3_9BACT</name>
<dbReference type="InterPro" id="IPR015943">
    <property type="entry name" value="WD40/YVTN_repeat-like_dom_sf"/>
</dbReference>
<organism evidence="3 4">
    <name type="scientific">Sulfurimonas sediminis</name>
    <dbReference type="NCBI Taxonomy" id="2590020"/>
    <lineage>
        <taxon>Bacteria</taxon>
        <taxon>Pseudomonadati</taxon>
        <taxon>Campylobacterota</taxon>
        <taxon>Epsilonproteobacteria</taxon>
        <taxon>Campylobacterales</taxon>
        <taxon>Sulfurimonadaceae</taxon>
        <taxon>Sulfurimonas</taxon>
    </lineage>
</organism>
<dbReference type="Pfam" id="PF00400">
    <property type="entry name" value="WD40"/>
    <property type="match status" value="2"/>
</dbReference>
<gene>
    <name evidence="3" type="ORF">FJR45_06805</name>
</gene>
<dbReference type="PANTHER" id="PTHR19848">
    <property type="entry name" value="WD40 REPEAT PROTEIN"/>
    <property type="match status" value="1"/>
</dbReference>
<dbReference type="SUPFAM" id="SSF50978">
    <property type="entry name" value="WD40 repeat-like"/>
    <property type="match status" value="1"/>
</dbReference>
<evidence type="ECO:0000313" key="3">
    <source>
        <dbReference type="EMBL" id="QOP43676.1"/>
    </source>
</evidence>
<dbReference type="InterPro" id="IPR001680">
    <property type="entry name" value="WD40_rpt"/>
</dbReference>
<evidence type="ECO:0000256" key="2">
    <source>
        <dbReference type="ARBA" id="ARBA00022737"/>
    </source>
</evidence>
<dbReference type="PANTHER" id="PTHR19848:SF8">
    <property type="entry name" value="F-BOX AND WD REPEAT DOMAIN CONTAINING 7"/>
    <property type="match status" value="1"/>
</dbReference>
<dbReference type="KEGG" id="ssei:FJR45_06805"/>
<dbReference type="Proteomes" id="UP000593719">
    <property type="component" value="Chromosome"/>
</dbReference>
<keyword evidence="2" id="KW-0677">Repeat</keyword>
<evidence type="ECO:0008006" key="5">
    <source>
        <dbReference type="Google" id="ProtNLM"/>
    </source>
</evidence>
<dbReference type="EMBL" id="CP041235">
    <property type="protein sequence ID" value="QOP43676.1"/>
    <property type="molecule type" value="Genomic_DNA"/>
</dbReference>
<evidence type="ECO:0000256" key="1">
    <source>
        <dbReference type="ARBA" id="ARBA00022574"/>
    </source>
</evidence>
<dbReference type="InterPro" id="IPR036322">
    <property type="entry name" value="WD40_repeat_dom_sf"/>
</dbReference>
<evidence type="ECO:0000313" key="4">
    <source>
        <dbReference type="Proteomes" id="UP000593719"/>
    </source>
</evidence>
<dbReference type="Gene3D" id="2.130.10.10">
    <property type="entry name" value="YVTN repeat-like/Quinoprotein amine dehydrogenase"/>
    <property type="match status" value="1"/>
</dbReference>
<keyword evidence="4" id="KW-1185">Reference proteome</keyword>
<protein>
    <recommendedName>
        <fullName evidence="5">WD40 repeat domain-containing protein</fullName>
    </recommendedName>
</protein>
<dbReference type="SMART" id="SM00320">
    <property type="entry name" value="WD40"/>
    <property type="match status" value="6"/>
</dbReference>
<keyword evidence="1" id="KW-0853">WD repeat</keyword>
<accession>A0A7M1B2E3</accession>
<dbReference type="RefSeq" id="WP_193149842.1">
    <property type="nucleotide sequence ID" value="NZ_CP041235.1"/>
</dbReference>
<proteinExistence type="predicted"/>